<evidence type="ECO:0000256" key="1">
    <source>
        <dbReference type="ARBA" id="ARBA00009437"/>
    </source>
</evidence>
<evidence type="ECO:0000256" key="3">
    <source>
        <dbReference type="ARBA" id="ARBA00023125"/>
    </source>
</evidence>
<dbReference type="SUPFAM" id="SSF46785">
    <property type="entry name" value="Winged helix' DNA-binding domain"/>
    <property type="match status" value="1"/>
</dbReference>
<dbReference type="PANTHER" id="PTHR30126:SF21">
    <property type="entry name" value="TRANSCRIPTIONAL REGULATOR-RELATED"/>
    <property type="match status" value="1"/>
</dbReference>
<evidence type="ECO:0000256" key="4">
    <source>
        <dbReference type="ARBA" id="ARBA00023163"/>
    </source>
</evidence>
<reference evidence="6 7" key="1">
    <citation type="submission" date="2020-08" db="EMBL/GenBank/DDBJ databases">
        <title>Genomic Encyclopedia of Type Strains, Phase III (KMG-III): the genomes of soil and plant-associated and newly described type strains.</title>
        <authorList>
            <person name="Whitman W."/>
        </authorList>
    </citation>
    <scope>NUCLEOTIDE SEQUENCE [LARGE SCALE GENOMIC DNA]</scope>
    <source>
        <strain evidence="6 7">CECT 8803</strain>
    </source>
</reference>
<dbReference type="InterPro" id="IPR000847">
    <property type="entry name" value="LysR_HTH_N"/>
</dbReference>
<comment type="similarity">
    <text evidence="1">Belongs to the LysR transcriptional regulatory family.</text>
</comment>
<evidence type="ECO:0000313" key="6">
    <source>
        <dbReference type="EMBL" id="MBB3066246.1"/>
    </source>
</evidence>
<dbReference type="EMBL" id="JACHXA010000007">
    <property type="protein sequence ID" value="MBB3066246.1"/>
    <property type="molecule type" value="Genomic_DNA"/>
</dbReference>
<dbReference type="PRINTS" id="PR00039">
    <property type="entry name" value="HTHLYSR"/>
</dbReference>
<organism evidence="6 7">
    <name type="scientific">Limibacillus halophilus</name>
    <dbReference type="NCBI Taxonomy" id="1579333"/>
    <lineage>
        <taxon>Bacteria</taxon>
        <taxon>Pseudomonadati</taxon>
        <taxon>Pseudomonadota</taxon>
        <taxon>Alphaproteobacteria</taxon>
        <taxon>Rhodospirillales</taxon>
        <taxon>Rhodovibrionaceae</taxon>
        <taxon>Limibacillus</taxon>
    </lineage>
</organism>
<proteinExistence type="inferred from homology"/>
<dbReference type="Proteomes" id="UP000581135">
    <property type="component" value="Unassembled WGS sequence"/>
</dbReference>
<evidence type="ECO:0000259" key="5">
    <source>
        <dbReference type="PROSITE" id="PS50931"/>
    </source>
</evidence>
<comment type="caution">
    <text evidence="6">The sequence shown here is derived from an EMBL/GenBank/DDBJ whole genome shotgun (WGS) entry which is preliminary data.</text>
</comment>
<dbReference type="AlphaFoldDB" id="A0A839SXJ0"/>
<keyword evidence="3 6" id="KW-0238">DNA-binding</keyword>
<name>A0A839SXJ0_9PROT</name>
<dbReference type="Gene3D" id="1.10.10.10">
    <property type="entry name" value="Winged helix-like DNA-binding domain superfamily/Winged helix DNA-binding domain"/>
    <property type="match status" value="1"/>
</dbReference>
<dbReference type="InterPro" id="IPR036390">
    <property type="entry name" value="WH_DNA-bd_sf"/>
</dbReference>
<feature type="domain" description="HTH lysR-type" evidence="5">
    <location>
        <begin position="1"/>
        <end position="58"/>
    </location>
</feature>
<dbReference type="InterPro" id="IPR036388">
    <property type="entry name" value="WH-like_DNA-bd_sf"/>
</dbReference>
<keyword evidence="4" id="KW-0804">Transcription</keyword>
<gene>
    <name evidence="6" type="ORF">FHR98_002551</name>
</gene>
<dbReference type="SUPFAM" id="SSF53850">
    <property type="entry name" value="Periplasmic binding protein-like II"/>
    <property type="match status" value="1"/>
</dbReference>
<evidence type="ECO:0000256" key="2">
    <source>
        <dbReference type="ARBA" id="ARBA00023015"/>
    </source>
</evidence>
<dbReference type="Pfam" id="PF00126">
    <property type="entry name" value="HTH_1"/>
    <property type="match status" value="1"/>
</dbReference>
<dbReference type="RefSeq" id="WP_183417063.1">
    <property type="nucleotide sequence ID" value="NZ_JACHXA010000007.1"/>
</dbReference>
<dbReference type="Gene3D" id="3.40.190.290">
    <property type="match status" value="1"/>
</dbReference>
<dbReference type="PANTHER" id="PTHR30126">
    <property type="entry name" value="HTH-TYPE TRANSCRIPTIONAL REGULATOR"/>
    <property type="match status" value="1"/>
</dbReference>
<keyword evidence="7" id="KW-1185">Reference proteome</keyword>
<dbReference type="PROSITE" id="PS50931">
    <property type="entry name" value="HTH_LYSR"/>
    <property type="match status" value="1"/>
</dbReference>
<evidence type="ECO:0000313" key="7">
    <source>
        <dbReference type="Proteomes" id="UP000581135"/>
    </source>
</evidence>
<dbReference type="GO" id="GO:0003700">
    <property type="term" value="F:DNA-binding transcription factor activity"/>
    <property type="evidence" value="ECO:0007669"/>
    <property type="project" value="InterPro"/>
</dbReference>
<protein>
    <submittedName>
        <fullName evidence="6">DNA-binding transcriptional LysR family regulator</fullName>
    </submittedName>
</protein>
<dbReference type="GO" id="GO:0000976">
    <property type="term" value="F:transcription cis-regulatory region binding"/>
    <property type="evidence" value="ECO:0007669"/>
    <property type="project" value="TreeGrafter"/>
</dbReference>
<dbReference type="InterPro" id="IPR005119">
    <property type="entry name" value="LysR_subst-bd"/>
</dbReference>
<keyword evidence="2" id="KW-0805">Transcription regulation</keyword>
<accession>A0A839SXJ0</accession>
<dbReference type="Pfam" id="PF03466">
    <property type="entry name" value="LysR_substrate"/>
    <property type="match status" value="1"/>
</dbReference>
<dbReference type="FunFam" id="1.10.10.10:FF:000001">
    <property type="entry name" value="LysR family transcriptional regulator"/>
    <property type="match status" value="1"/>
</dbReference>
<sequence length="296" mass="32913">MDLSLIRTFIDVTTYGSFSEASERLHVSQSTVSSRIKTLEDSLGASLFQRGKRGAELTAAGRHFHRHALQLVETWEHARQDVVLPERYSERLRIGSEAGLWLRLLDSWVPWMRSTAPDVALRLDSGTPETLMSRMAEGLFDLVVMYTPDSRPGLNLIRLGEEDLVLVGDPGSLERTGSGQGRMSRNLPKGYIYVDWGRDFAVAHRAHFPEFADPGLVISIGLLAYRMVLETKGSGYLPFSLVGGDLKSGRLKRVETAPVLKLPIYALARNSQDSPAATLAITGFRRILEEKFARDA</sequence>